<dbReference type="InterPro" id="IPR025659">
    <property type="entry name" value="Tubby-like_C"/>
</dbReference>
<organism evidence="3 4">
    <name type="scientific">Pichia kluyveri</name>
    <name type="common">Yeast</name>
    <dbReference type="NCBI Taxonomy" id="36015"/>
    <lineage>
        <taxon>Eukaryota</taxon>
        <taxon>Fungi</taxon>
        <taxon>Dikarya</taxon>
        <taxon>Ascomycota</taxon>
        <taxon>Saccharomycotina</taxon>
        <taxon>Pichiomycetes</taxon>
        <taxon>Pichiales</taxon>
        <taxon>Pichiaceae</taxon>
        <taxon>Pichia</taxon>
    </lineage>
</organism>
<dbReference type="SUPFAM" id="SSF54518">
    <property type="entry name" value="Tubby C-terminal domain-like"/>
    <property type="match status" value="1"/>
</dbReference>
<evidence type="ECO:0000256" key="1">
    <source>
        <dbReference type="ARBA" id="ARBA00005350"/>
    </source>
</evidence>
<dbReference type="GO" id="GO:0017128">
    <property type="term" value="F:phospholipid scramblase activity"/>
    <property type="evidence" value="ECO:0007669"/>
    <property type="project" value="InterPro"/>
</dbReference>
<proteinExistence type="inferred from homology"/>
<dbReference type="PANTHER" id="PTHR23248">
    <property type="entry name" value="PHOSPHOLIPID SCRAMBLASE-RELATED"/>
    <property type="match status" value="1"/>
</dbReference>
<dbReference type="GO" id="GO:0005886">
    <property type="term" value="C:plasma membrane"/>
    <property type="evidence" value="ECO:0007669"/>
    <property type="project" value="TreeGrafter"/>
</dbReference>
<keyword evidence="4" id="KW-1185">Reference proteome</keyword>
<dbReference type="InterPro" id="IPR005552">
    <property type="entry name" value="Scramblase"/>
</dbReference>
<evidence type="ECO:0000256" key="2">
    <source>
        <dbReference type="RuleBase" id="RU363116"/>
    </source>
</evidence>
<dbReference type="Proteomes" id="UP001378960">
    <property type="component" value="Unassembled WGS sequence"/>
</dbReference>
<reference evidence="3 4" key="1">
    <citation type="journal article" date="2023" name="Elife">
        <title>Identification of key yeast species and microbe-microbe interactions impacting larval growth of Drosophila in the wild.</title>
        <authorList>
            <person name="Mure A."/>
            <person name="Sugiura Y."/>
            <person name="Maeda R."/>
            <person name="Honda K."/>
            <person name="Sakurai N."/>
            <person name="Takahashi Y."/>
            <person name="Watada M."/>
            <person name="Katoh T."/>
            <person name="Gotoh A."/>
            <person name="Gotoh Y."/>
            <person name="Taniguchi I."/>
            <person name="Nakamura K."/>
            <person name="Hayashi T."/>
            <person name="Katayama T."/>
            <person name="Uemura T."/>
            <person name="Hattori Y."/>
        </authorList>
    </citation>
    <scope>NUCLEOTIDE SEQUENCE [LARGE SCALE GENOMIC DNA]</scope>
    <source>
        <strain evidence="3 4">PK-24</strain>
    </source>
</reference>
<evidence type="ECO:0000313" key="4">
    <source>
        <dbReference type="Proteomes" id="UP001378960"/>
    </source>
</evidence>
<comment type="similarity">
    <text evidence="1 2">Belongs to the phospholipid scramblase family.</text>
</comment>
<dbReference type="Pfam" id="PF03803">
    <property type="entry name" value="Scramblase"/>
    <property type="match status" value="1"/>
</dbReference>
<name>A0AAV5QZ46_PICKL</name>
<dbReference type="PANTHER" id="PTHR23248:SF9">
    <property type="entry name" value="PHOSPHOLIPID SCRAMBLASE"/>
    <property type="match status" value="1"/>
</dbReference>
<gene>
    <name evidence="3" type="ORF">DAPK24_002590</name>
</gene>
<protein>
    <recommendedName>
        <fullName evidence="2">Phospholipid scramblase</fullName>
    </recommendedName>
</protein>
<dbReference type="EMBL" id="BTGB01000001">
    <property type="protein sequence ID" value="GMM43684.1"/>
    <property type="molecule type" value="Genomic_DNA"/>
</dbReference>
<evidence type="ECO:0000313" key="3">
    <source>
        <dbReference type="EMBL" id="GMM43684.1"/>
    </source>
</evidence>
<accession>A0AAV5QZ46</accession>
<sequence length="294" mass="34239">MRRFTTTSINNARRSLYRIQPNQLNPINPINPIIETSINDKNSIIKNYHPVSNILRNSTLIIERKIEYMNLFLGFEQSNKYAVYNESGQQIAWLIERDFGFWKLILRQIYRLHRPFKVDLIDLEGNLLMTIDRPFSFINSHIKSYLPDMETMIGESVQSWHLWRRRYNLFKLDNNNNNEYEDNELIQFAKIDSGFLRWEFPLYDKNGLITGEVSRNFGGLFREALTDTGVYILRMDGNSFPNGESSYGEINRDGLSFDERAVLLSNAVSIDFDYFSRHSGGPGFLIFGGGGDDI</sequence>
<comment type="caution">
    <text evidence="3">The sequence shown here is derived from an EMBL/GenBank/DDBJ whole genome shotgun (WGS) entry which is preliminary data.</text>
</comment>
<dbReference type="AlphaFoldDB" id="A0AAV5QZ46"/>